<dbReference type="GO" id="GO:0015886">
    <property type="term" value="P:heme transport"/>
    <property type="evidence" value="ECO:0007669"/>
    <property type="project" value="InterPro"/>
</dbReference>
<comment type="subcellular location">
    <subcellularLocation>
        <location evidence="2 12">Cell inner membrane</location>
        <topology evidence="2 12">Single-pass membrane protein</topology>
    </subcellularLocation>
</comment>
<gene>
    <name evidence="13" type="ORF">DFR27_1113</name>
</gene>
<comment type="caution">
    <text evidence="13">The sequence shown here is derived from an EMBL/GenBank/DDBJ whole genome shotgun (WGS) entry which is preliminary data.</text>
</comment>
<evidence type="ECO:0000256" key="10">
    <source>
        <dbReference type="ARBA" id="ARBA00022989"/>
    </source>
</evidence>
<name>A0A3M0A9T6_9GAMM</name>
<proteinExistence type="inferred from homology"/>
<organism evidence="13 14">
    <name type="scientific">Umboniibacter marinipuniceus</name>
    <dbReference type="NCBI Taxonomy" id="569599"/>
    <lineage>
        <taxon>Bacteria</taxon>
        <taxon>Pseudomonadati</taxon>
        <taxon>Pseudomonadota</taxon>
        <taxon>Gammaproteobacteria</taxon>
        <taxon>Cellvibrionales</taxon>
        <taxon>Cellvibrionaceae</taxon>
        <taxon>Umboniibacter</taxon>
    </lineage>
</organism>
<evidence type="ECO:0000256" key="2">
    <source>
        <dbReference type="ARBA" id="ARBA00004377"/>
    </source>
</evidence>
<comment type="function">
    <text evidence="1 12">Required for the export of heme to the periplasm for the biogenesis of c-type cytochromes.</text>
</comment>
<evidence type="ECO:0000256" key="3">
    <source>
        <dbReference type="ARBA" id="ARBA00008741"/>
    </source>
</evidence>
<dbReference type="EMBL" id="REFJ01000002">
    <property type="protein sequence ID" value="RMA81297.1"/>
    <property type="molecule type" value="Genomic_DNA"/>
</dbReference>
<evidence type="ECO:0000313" key="14">
    <source>
        <dbReference type="Proteomes" id="UP000267187"/>
    </source>
</evidence>
<keyword evidence="14" id="KW-1185">Reference proteome</keyword>
<evidence type="ECO:0000256" key="6">
    <source>
        <dbReference type="ARBA" id="ARBA00022475"/>
    </source>
</evidence>
<dbReference type="InterPro" id="IPR007078">
    <property type="entry name" value="Haem_export_protD_CcmD"/>
</dbReference>
<keyword evidence="7 12" id="KW-0997">Cell inner membrane</keyword>
<dbReference type="Proteomes" id="UP000267187">
    <property type="component" value="Unassembled WGS sequence"/>
</dbReference>
<feature type="transmembrane region" description="Helical" evidence="12">
    <location>
        <begin position="18"/>
        <end position="35"/>
    </location>
</feature>
<keyword evidence="10 12" id="KW-1133">Transmembrane helix</keyword>
<keyword evidence="5 12" id="KW-0813">Transport</keyword>
<dbReference type="OrthoDB" id="9815607at2"/>
<reference evidence="13 14" key="1">
    <citation type="submission" date="2018-10" db="EMBL/GenBank/DDBJ databases">
        <title>Genomic Encyclopedia of Type Strains, Phase IV (KMG-IV): sequencing the most valuable type-strain genomes for metagenomic binning, comparative biology and taxonomic classification.</title>
        <authorList>
            <person name="Goeker M."/>
        </authorList>
    </citation>
    <scope>NUCLEOTIDE SEQUENCE [LARGE SCALE GENOMIC DNA]</scope>
    <source>
        <strain evidence="13 14">DSM 25080</strain>
    </source>
</reference>
<sequence length="67" mass="7693">MYFESWQAFISMGGHGPFVWAAYGITFLTLLFLIWQPSAQTKALRKAVTNEARIQQRRKEQRNASGS</sequence>
<dbReference type="GO" id="GO:1903607">
    <property type="term" value="P:cytochrome c biosynthetic process"/>
    <property type="evidence" value="ECO:0007669"/>
    <property type="project" value="TreeGrafter"/>
</dbReference>
<dbReference type="InterPro" id="IPR052075">
    <property type="entry name" value="Heme_exporter_D"/>
</dbReference>
<evidence type="ECO:0000256" key="11">
    <source>
        <dbReference type="ARBA" id="ARBA00023136"/>
    </source>
</evidence>
<dbReference type="RefSeq" id="WP_121876445.1">
    <property type="nucleotide sequence ID" value="NZ_REFJ01000002.1"/>
</dbReference>
<keyword evidence="8 12" id="KW-0812">Transmembrane</keyword>
<dbReference type="PANTHER" id="PTHR37531">
    <property type="entry name" value="HEME EXPORTER PROTEIN D"/>
    <property type="match status" value="1"/>
</dbReference>
<evidence type="ECO:0000256" key="12">
    <source>
        <dbReference type="RuleBase" id="RU363101"/>
    </source>
</evidence>
<evidence type="ECO:0000256" key="7">
    <source>
        <dbReference type="ARBA" id="ARBA00022519"/>
    </source>
</evidence>
<comment type="similarity">
    <text evidence="3 12">Belongs to the CcmD/CycX/HelD family.</text>
</comment>
<evidence type="ECO:0000313" key="13">
    <source>
        <dbReference type="EMBL" id="RMA81297.1"/>
    </source>
</evidence>
<evidence type="ECO:0000256" key="8">
    <source>
        <dbReference type="ARBA" id="ARBA00022692"/>
    </source>
</evidence>
<dbReference type="GO" id="GO:0005886">
    <property type="term" value="C:plasma membrane"/>
    <property type="evidence" value="ECO:0007669"/>
    <property type="project" value="UniProtKB-SubCell"/>
</dbReference>
<keyword evidence="11 12" id="KW-0472">Membrane</keyword>
<protein>
    <recommendedName>
        <fullName evidence="4 12">Heme exporter protein D</fullName>
    </recommendedName>
</protein>
<evidence type="ECO:0000256" key="5">
    <source>
        <dbReference type="ARBA" id="ARBA00022448"/>
    </source>
</evidence>
<accession>A0A3M0A9T6</accession>
<evidence type="ECO:0000256" key="4">
    <source>
        <dbReference type="ARBA" id="ARBA00016461"/>
    </source>
</evidence>
<dbReference type="NCBIfam" id="TIGR03141">
    <property type="entry name" value="cytochro_ccmD"/>
    <property type="match status" value="1"/>
</dbReference>
<evidence type="ECO:0000256" key="1">
    <source>
        <dbReference type="ARBA" id="ARBA00002442"/>
    </source>
</evidence>
<keyword evidence="9 12" id="KW-0201">Cytochrome c-type biogenesis</keyword>
<keyword evidence="6 12" id="KW-1003">Cell membrane</keyword>
<evidence type="ECO:0000256" key="9">
    <source>
        <dbReference type="ARBA" id="ARBA00022748"/>
    </source>
</evidence>
<dbReference type="GO" id="GO:0017004">
    <property type="term" value="P:cytochrome complex assembly"/>
    <property type="evidence" value="ECO:0007669"/>
    <property type="project" value="UniProtKB-KW"/>
</dbReference>
<dbReference type="AlphaFoldDB" id="A0A3M0A9T6"/>
<dbReference type="Pfam" id="PF04995">
    <property type="entry name" value="CcmD"/>
    <property type="match status" value="1"/>
</dbReference>
<dbReference type="PANTHER" id="PTHR37531:SF1">
    <property type="entry name" value="HEME EXPORTER PROTEIN D"/>
    <property type="match status" value="1"/>
</dbReference>